<dbReference type="RefSeq" id="WP_149306379.1">
    <property type="nucleotide sequence ID" value="NZ_SRSD01000002.1"/>
</dbReference>
<keyword evidence="1" id="KW-0677">Repeat</keyword>
<proteinExistence type="predicted"/>
<dbReference type="PANTHER" id="PTHR24193">
    <property type="entry name" value="ANKYRIN REPEAT PROTEIN"/>
    <property type="match status" value="1"/>
</dbReference>
<dbReference type="PROSITE" id="PS50088">
    <property type="entry name" value="ANK_REPEAT"/>
    <property type="match status" value="5"/>
</dbReference>
<dbReference type="AlphaFoldDB" id="A0A5A9XM43"/>
<dbReference type="InterPro" id="IPR036770">
    <property type="entry name" value="Ankyrin_rpt-contain_sf"/>
</dbReference>
<keyword evidence="2 3" id="KW-0040">ANK repeat</keyword>
<protein>
    <submittedName>
        <fullName evidence="4">Uncharacterized protein</fullName>
    </submittedName>
</protein>
<keyword evidence="5" id="KW-1185">Reference proteome</keyword>
<dbReference type="EMBL" id="SRSD01000002">
    <property type="protein sequence ID" value="KAA0894222.1"/>
    <property type="molecule type" value="Genomic_DNA"/>
</dbReference>
<dbReference type="InterPro" id="IPR050663">
    <property type="entry name" value="Ankyrin-SOCS_Box"/>
</dbReference>
<dbReference type="GO" id="GO:0000976">
    <property type="term" value="F:transcription cis-regulatory region binding"/>
    <property type="evidence" value="ECO:0007669"/>
    <property type="project" value="TreeGrafter"/>
</dbReference>
<evidence type="ECO:0000256" key="1">
    <source>
        <dbReference type="ARBA" id="ARBA00022737"/>
    </source>
</evidence>
<dbReference type="Proteomes" id="UP000324298">
    <property type="component" value="Unassembled WGS sequence"/>
</dbReference>
<feature type="repeat" description="ANK" evidence="3">
    <location>
        <begin position="259"/>
        <end position="291"/>
    </location>
</feature>
<accession>A0A5A9XM43</accession>
<dbReference type="SMART" id="SM00248">
    <property type="entry name" value="ANK"/>
    <property type="match status" value="5"/>
</dbReference>
<feature type="repeat" description="ANK" evidence="3">
    <location>
        <begin position="160"/>
        <end position="192"/>
    </location>
</feature>
<dbReference type="PROSITE" id="PS50297">
    <property type="entry name" value="ANK_REP_REGION"/>
    <property type="match status" value="5"/>
</dbReference>
<evidence type="ECO:0000256" key="3">
    <source>
        <dbReference type="PROSITE-ProRule" id="PRU00023"/>
    </source>
</evidence>
<dbReference type="SUPFAM" id="SSF48403">
    <property type="entry name" value="Ankyrin repeat"/>
    <property type="match status" value="1"/>
</dbReference>
<dbReference type="InterPro" id="IPR002110">
    <property type="entry name" value="Ankyrin_rpt"/>
</dbReference>
<reference evidence="4 5" key="1">
    <citation type="submission" date="2019-04" db="EMBL/GenBank/DDBJ databases">
        <title>Geobacter ruber sp. nov., ferric-reducing bacteria isolated from paddy soil.</title>
        <authorList>
            <person name="Xu Z."/>
            <person name="Masuda Y."/>
            <person name="Itoh H."/>
            <person name="Senoo K."/>
        </authorList>
    </citation>
    <scope>NUCLEOTIDE SEQUENCE [LARGE SCALE GENOMIC DNA]</scope>
    <source>
        <strain evidence="4 5">Red88</strain>
    </source>
</reference>
<name>A0A5A9XM43_9BACT</name>
<comment type="caution">
    <text evidence="4">The sequence shown here is derived from an EMBL/GenBank/DDBJ whole genome shotgun (WGS) entry which is preliminary data.</text>
</comment>
<dbReference type="GO" id="GO:0045944">
    <property type="term" value="P:positive regulation of transcription by RNA polymerase II"/>
    <property type="evidence" value="ECO:0007669"/>
    <property type="project" value="TreeGrafter"/>
</dbReference>
<dbReference type="PANTHER" id="PTHR24193:SF121">
    <property type="entry name" value="ADA2A-CONTAINING COMPLEX COMPONENT 3, ISOFORM D"/>
    <property type="match status" value="1"/>
</dbReference>
<feature type="repeat" description="ANK" evidence="3">
    <location>
        <begin position="292"/>
        <end position="324"/>
    </location>
</feature>
<feature type="repeat" description="ANK" evidence="3">
    <location>
        <begin position="193"/>
        <end position="225"/>
    </location>
</feature>
<evidence type="ECO:0000313" key="5">
    <source>
        <dbReference type="Proteomes" id="UP000324298"/>
    </source>
</evidence>
<sequence length="348" mass="37173">MDQIRMRRFQLISLVMLGAALIGYKGTVPMAYADDDTFTKIQEMVNDLGGPAKQKKNNGKRLACVNGGTKQITIKSSSGGTSYKGVYKNCREYGQTRTGNVEITTGGGGEEALRPAKPIDKAFDVMLDDDLDSLAKMLKKNKKLVNKAITVENVGGGETKGWTLLMSAAQKGHFDAVKLLVKFGANINGVANNGSSALWLAADKGNTDVVEFLISKKANVNVQDEFGVSPLSAAVISGSDDVVNLLIQAKADLNLKHRDGDTALFFAIGDKHTNIALALIKAGANTNLVNNYGASPLTLAVDRDNAAIVKKLLEVGARANFGSAWDIAQKIGDQEVIDLLTQYKPKVI</sequence>
<dbReference type="Gene3D" id="1.25.40.20">
    <property type="entry name" value="Ankyrin repeat-containing domain"/>
    <property type="match status" value="2"/>
</dbReference>
<evidence type="ECO:0000256" key="2">
    <source>
        <dbReference type="ARBA" id="ARBA00023043"/>
    </source>
</evidence>
<dbReference type="Pfam" id="PF12796">
    <property type="entry name" value="Ank_2"/>
    <property type="match status" value="2"/>
</dbReference>
<gene>
    <name evidence="4" type="ORF">ET418_04510</name>
</gene>
<evidence type="ECO:0000313" key="4">
    <source>
        <dbReference type="EMBL" id="KAA0894222.1"/>
    </source>
</evidence>
<organism evidence="4 5">
    <name type="scientific">Oryzomonas rubra</name>
    <dbReference type="NCBI Taxonomy" id="2509454"/>
    <lineage>
        <taxon>Bacteria</taxon>
        <taxon>Pseudomonadati</taxon>
        <taxon>Thermodesulfobacteriota</taxon>
        <taxon>Desulfuromonadia</taxon>
        <taxon>Geobacterales</taxon>
        <taxon>Geobacteraceae</taxon>
        <taxon>Oryzomonas</taxon>
    </lineage>
</organism>
<feature type="repeat" description="ANK" evidence="3">
    <location>
        <begin position="226"/>
        <end position="258"/>
    </location>
</feature>
<dbReference type="OrthoDB" id="9811849at2"/>